<feature type="repeat" description="PPR" evidence="3">
    <location>
        <begin position="289"/>
        <end position="323"/>
    </location>
</feature>
<dbReference type="InterPro" id="IPR011990">
    <property type="entry name" value="TPR-like_helical_dom_sf"/>
</dbReference>
<evidence type="ECO:0000256" key="1">
    <source>
        <dbReference type="ARBA" id="ARBA00022737"/>
    </source>
</evidence>
<organism evidence="4 5">
    <name type="scientific">Protea cynaroides</name>
    <dbReference type="NCBI Taxonomy" id="273540"/>
    <lineage>
        <taxon>Eukaryota</taxon>
        <taxon>Viridiplantae</taxon>
        <taxon>Streptophyta</taxon>
        <taxon>Embryophyta</taxon>
        <taxon>Tracheophyta</taxon>
        <taxon>Spermatophyta</taxon>
        <taxon>Magnoliopsida</taxon>
        <taxon>Proteales</taxon>
        <taxon>Proteaceae</taxon>
        <taxon>Protea</taxon>
    </lineage>
</organism>
<dbReference type="Pfam" id="PF01535">
    <property type="entry name" value="PPR"/>
    <property type="match status" value="7"/>
</dbReference>
<dbReference type="PANTHER" id="PTHR24015">
    <property type="entry name" value="OS07G0578800 PROTEIN-RELATED"/>
    <property type="match status" value="1"/>
</dbReference>
<dbReference type="GO" id="GO:0009451">
    <property type="term" value="P:RNA modification"/>
    <property type="evidence" value="ECO:0007669"/>
    <property type="project" value="InterPro"/>
</dbReference>
<dbReference type="Proteomes" id="UP001141806">
    <property type="component" value="Unassembled WGS sequence"/>
</dbReference>
<comment type="caution">
    <text evidence="4">The sequence shown here is derived from an EMBL/GenBank/DDBJ whole genome shotgun (WGS) entry which is preliminary data.</text>
</comment>
<dbReference type="FunFam" id="1.25.40.10:FF:000351">
    <property type="entry name" value="Pentatricopeptide repeat-containing protein"/>
    <property type="match status" value="1"/>
</dbReference>
<sequence>MNGTSQVLSKSKFLLINAAQCSFLLQHYGTTRTLSNTKKLHAYIITSGLLFFDHSARIRSNLIASYAFCGNARNARLLFDDFPQRNSWLWNAMIRAYSQNDLSARAVHLFVEMISSGHIHPDNFTFPFVLKACADLSLLNMGMSIHCRALATGFDSDTYVQNSLLAMYMNCGKTEMARRVFDQMQEETVVSWNTMINGYLRNGLAEEALAIFDWMMHVDEKPDHATLVSVLPACALLKDLQRGRRVHDLLEEKGLGNYIPVRNSLVDMYAKCGSLDEARLVFDEMSERDVVSWTAMIVGYLLNGDAISALALGHRMQLEGVRPNSVTLAALLSASASLWSLKHGKCLHGWAIRCRLEADVMVETALIDMYAKCNRMNISFRVFTKATIKRTVPWNALITGYVHNRFANKAIGVFKQMLMEEGFYPDCATLISLLPAYADLADLQQAKNIHCYLISSGFHPSVEIATSLIDIYSKCGSLDSAHELFNKIPEKVRDTIAWSAIIAGYGLHGDGGTATSLFDQMVQSGVKPNEVTFTSVLHACSHAGMVDEGLHLFRSMIDNHQMRPRTDHYTCIVDLVGRAGRLEEAYELIKMMPFEPNHAVWGALLGASVIHEDVKLGEVAAKQLFELEPDNTGNYVLLAKIYAAVGRWQDAENIRSMMNEMGLRKTPAHSLIEVRNAVNI</sequence>
<dbReference type="FunFam" id="1.25.40.10:FF:000212">
    <property type="entry name" value="Pentatricopeptide repeat-containing protein At2g03380, mitochondrial"/>
    <property type="match status" value="1"/>
</dbReference>
<feature type="repeat" description="PPR" evidence="3">
    <location>
        <begin position="86"/>
        <end position="120"/>
    </location>
</feature>
<reference evidence="4" key="1">
    <citation type="journal article" date="2023" name="Plant J.">
        <title>The genome of the king protea, Protea cynaroides.</title>
        <authorList>
            <person name="Chang J."/>
            <person name="Duong T.A."/>
            <person name="Schoeman C."/>
            <person name="Ma X."/>
            <person name="Roodt D."/>
            <person name="Barker N."/>
            <person name="Li Z."/>
            <person name="Van de Peer Y."/>
            <person name="Mizrachi E."/>
        </authorList>
    </citation>
    <scope>NUCLEOTIDE SEQUENCE</scope>
    <source>
        <tissue evidence="4">Young leaves</tissue>
    </source>
</reference>
<dbReference type="AlphaFoldDB" id="A0A9Q0KMJ7"/>
<proteinExistence type="inferred from homology"/>
<feature type="repeat" description="PPR" evidence="3">
    <location>
        <begin position="390"/>
        <end position="425"/>
    </location>
</feature>
<name>A0A9Q0KMJ7_9MAGN</name>
<dbReference type="PANTHER" id="PTHR24015:SF1992">
    <property type="entry name" value="PENTATRICOPEPTIDE REPEAT-CONTAINING PROTEIN"/>
    <property type="match status" value="1"/>
</dbReference>
<evidence type="ECO:0000256" key="2">
    <source>
        <dbReference type="ARBA" id="ARBA00061659"/>
    </source>
</evidence>
<dbReference type="GO" id="GO:0003723">
    <property type="term" value="F:RNA binding"/>
    <property type="evidence" value="ECO:0007669"/>
    <property type="project" value="InterPro"/>
</dbReference>
<evidence type="ECO:0000313" key="5">
    <source>
        <dbReference type="Proteomes" id="UP001141806"/>
    </source>
</evidence>
<dbReference type="InterPro" id="IPR002885">
    <property type="entry name" value="PPR_rpt"/>
</dbReference>
<dbReference type="Gene3D" id="1.25.40.10">
    <property type="entry name" value="Tetratricopeptide repeat domain"/>
    <property type="match status" value="5"/>
</dbReference>
<dbReference type="FunFam" id="1.25.40.10:FF:000436">
    <property type="entry name" value="Pentatricopeptide repeat-containing protein At5g39350 family"/>
    <property type="match status" value="1"/>
</dbReference>
<evidence type="ECO:0000256" key="3">
    <source>
        <dbReference type="PROSITE-ProRule" id="PRU00708"/>
    </source>
</evidence>
<evidence type="ECO:0000313" key="4">
    <source>
        <dbReference type="EMBL" id="KAJ4973357.1"/>
    </source>
</evidence>
<dbReference type="NCBIfam" id="TIGR00756">
    <property type="entry name" value="PPR"/>
    <property type="match status" value="7"/>
</dbReference>
<dbReference type="OrthoDB" id="185373at2759"/>
<keyword evidence="5" id="KW-1185">Reference proteome</keyword>
<dbReference type="InterPro" id="IPR046960">
    <property type="entry name" value="PPR_At4g14850-like_plant"/>
</dbReference>
<dbReference type="FunFam" id="1.25.40.10:FF:000427">
    <property type="entry name" value="Pentatricopeptide repeat-containing protein chloroplastic"/>
    <property type="match status" value="1"/>
</dbReference>
<dbReference type="Pfam" id="PF20431">
    <property type="entry name" value="E_motif"/>
    <property type="match status" value="1"/>
</dbReference>
<protein>
    <recommendedName>
        <fullName evidence="6">Pentatricopeptide repeat-containing protein</fullName>
    </recommendedName>
</protein>
<keyword evidence="1" id="KW-0677">Repeat</keyword>
<comment type="similarity">
    <text evidence="2">Belongs to the PPR family. PCMP-E subfamily.</text>
</comment>
<accession>A0A9Q0KMJ7</accession>
<gene>
    <name evidence="4" type="ORF">NE237_006531</name>
</gene>
<evidence type="ECO:0008006" key="6">
    <source>
        <dbReference type="Google" id="ProtNLM"/>
    </source>
</evidence>
<dbReference type="SUPFAM" id="SSF48452">
    <property type="entry name" value="TPR-like"/>
    <property type="match status" value="2"/>
</dbReference>
<dbReference type="PROSITE" id="PS51375">
    <property type="entry name" value="PPR"/>
    <property type="match status" value="7"/>
</dbReference>
<feature type="repeat" description="PPR" evidence="3">
    <location>
        <begin position="494"/>
        <end position="528"/>
    </location>
</feature>
<feature type="repeat" description="PPR" evidence="3">
    <location>
        <begin position="529"/>
        <end position="559"/>
    </location>
</feature>
<dbReference type="Pfam" id="PF13041">
    <property type="entry name" value="PPR_2"/>
    <property type="match status" value="2"/>
</dbReference>
<feature type="repeat" description="PPR" evidence="3">
    <location>
        <begin position="157"/>
        <end position="187"/>
    </location>
</feature>
<dbReference type="InterPro" id="IPR046848">
    <property type="entry name" value="E_motif"/>
</dbReference>
<dbReference type="EMBL" id="JAMYWD010000004">
    <property type="protein sequence ID" value="KAJ4973357.1"/>
    <property type="molecule type" value="Genomic_DNA"/>
</dbReference>
<feature type="repeat" description="PPR" evidence="3">
    <location>
        <begin position="188"/>
        <end position="222"/>
    </location>
</feature>